<proteinExistence type="predicted"/>
<evidence type="ECO:0000313" key="2">
    <source>
        <dbReference type="EMBL" id="QYX33762.1"/>
    </source>
</evidence>
<organism evidence="2 3">
    <name type="scientific">Sphaerospermopsis torques-reginae ITEP-024</name>
    <dbReference type="NCBI Taxonomy" id="984208"/>
    <lineage>
        <taxon>Bacteria</taxon>
        <taxon>Bacillati</taxon>
        <taxon>Cyanobacteriota</taxon>
        <taxon>Cyanophyceae</taxon>
        <taxon>Nostocales</taxon>
        <taxon>Aphanizomenonaceae</taxon>
        <taxon>Sphaerospermopsis</taxon>
        <taxon>Sphaerospermopsis torques-reginae</taxon>
    </lineage>
</organism>
<dbReference type="RefSeq" id="WP_220611482.1">
    <property type="nucleotide sequence ID" value="NZ_CP080598.1"/>
</dbReference>
<gene>
    <name evidence="2" type="ORF">K2F26_10910</name>
</gene>
<reference evidence="2 3" key="1">
    <citation type="journal article" date="2022" name="J. Am. Chem. Soc.">
        <title>Biosynthesis of Guanitoxin Enables Global Environmental Detection in Freshwater Cyanobacteria.</title>
        <authorList>
            <person name="Lima S.T."/>
            <person name="Fallon T.R."/>
            <person name="Cordoza J.L."/>
            <person name="Chekan J.R."/>
            <person name="Delbaje E."/>
            <person name="Hopiavuori A.R."/>
            <person name="Alvarenga D.O."/>
            <person name="Wood S.M."/>
            <person name="Luhavaya H."/>
            <person name="Baumgartner J.T."/>
            <person name="Dorr F.A."/>
            <person name="Etchegaray A."/>
            <person name="Pinto E."/>
            <person name="McKinnie S.M.K."/>
            <person name="Fiore M.F."/>
            <person name="Moore B.S."/>
        </authorList>
    </citation>
    <scope>NUCLEOTIDE SEQUENCE [LARGE SCALE GENOMIC DNA]</scope>
    <source>
        <strain evidence="2 3">ITEP-024</strain>
    </source>
</reference>
<accession>A0ABX8X506</accession>
<dbReference type="EMBL" id="CP080598">
    <property type="protein sequence ID" value="QYX33762.1"/>
    <property type="molecule type" value="Genomic_DNA"/>
</dbReference>
<feature type="coiled-coil region" evidence="1">
    <location>
        <begin position="20"/>
        <end position="68"/>
    </location>
</feature>
<keyword evidence="3" id="KW-1185">Reference proteome</keyword>
<name>A0ABX8X506_9CYAN</name>
<keyword evidence="1" id="KW-0175">Coiled coil</keyword>
<evidence type="ECO:0000313" key="3">
    <source>
        <dbReference type="Proteomes" id="UP000826540"/>
    </source>
</evidence>
<sequence length="104" mass="12752">MEEDNSFLKHRLDVKSKNINSSVLHENNIYRNKIQQLQKQIVQKSAYISKLEQDLDKYIECLNDVKNRYYYDDQIIEHIYVCSIDCEEEKEKLQQYIEYLQHYL</sequence>
<dbReference type="Proteomes" id="UP000826540">
    <property type="component" value="Chromosome"/>
</dbReference>
<protein>
    <submittedName>
        <fullName evidence="2">Uncharacterized protein</fullName>
    </submittedName>
</protein>
<evidence type="ECO:0000256" key="1">
    <source>
        <dbReference type="SAM" id="Coils"/>
    </source>
</evidence>